<gene>
    <name evidence="2" type="ORF">ACFQHR_07520</name>
</gene>
<protein>
    <submittedName>
        <fullName evidence="2">Uncharacterized protein</fullName>
    </submittedName>
</protein>
<feature type="signal peptide" evidence="1">
    <location>
        <begin position="1"/>
        <end position="19"/>
    </location>
</feature>
<evidence type="ECO:0000313" key="3">
    <source>
        <dbReference type="Proteomes" id="UP001596405"/>
    </source>
</evidence>
<accession>A0ABW2DLM9</accession>
<reference evidence="3" key="1">
    <citation type="journal article" date="2019" name="Int. J. Syst. Evol. Microbiol.">
        <title>The Global Catalogue of Microorganisms (GCM) 10K type strain sequencing project: providing services to taxonomists for standard genome sequencing and annotation.</title>
        <authorList>
            <consortium name="The Broad Institute Genomics Platform"/>
            <consortium name="The Broad Institute Genome Sequencing Center for Infectious Disease"/>
            <person name="Wu L."/>
            <person name="Ma J."/>
        </authorList>
    </citation>
    <scope>NUCLEOTIDE SEQUENCE [LARGE SCALE GENOMIC DNA]</scope>
    <source>
        <strain evidence="3">CGMCC 4.7393</strain>
    </source>
</reference>
<keyword evidence="3" id="KW-1185">Reference proteome</keyword>
<dbReference type="RefSeq" id="WP_153042119.1">
    <property type="nucleotide sequence ID" value="NZ_JBHSYQ010000003.1"/>
</dbReference>
<sequence length="164" mass="18297">MKKLLPFFSLCLMSFGSLAQTLPDFSQISLTEKADYAQAENAVLQAADYILSTPHIESNQQRLSAMQFLLKWMEGTPDFTFEIDQTAVELTKTDPTFLGVYLASATKYCVENKAMSKDKKAVKLNTLKGIVAYSINPENQVKVKGELKKLIKASEKGELEKYVG</sequence>
<evidence type="ECO:0000313" key="2">
    <source>
        <dbReference type="EMBL" id="MFC6997467.1"/>
    </source>
</evidence>
<feature type="chain" id="PRO_5047108000" evidence="1">
    <location>
        <begin position="20"/>
        <end position="164"/>
    </location>
</feature>
<dbReference type="Proteomes" id="UP001596405">
    <property type="component" value="Unassembled WGS sequence"/>
</dbReference>
<organism evidence="2 3">
    <name type="scientific">Rufibacter roseus</name>
    <dbReference type="NCBI Taxonomy" id="1567108"/>
    <lineage>
        <taxon>Bacteria</taxon>
        <taxon>Pseudomonadati</taxon>
        <taxon>Bacteroidota</taxon>
        <taxon>Cytophagia</taxon>
        <taxon>Cytophagales</taxon>
        <taxon>Hymenobacteraceae</taxon>
        <taxon>Rufibacter</taxon>
    </lineage>
</organism>
<name>A0ABW2DLM9_9BACT</name>
<dbReference type="EMBL" id="JBHSYQ010000003">
    <property type="protein sequence ID" value="MFC6997467.1"/>
    <property type="molecule type" value="Genomic_DNA"/>
</dbReference>
<proteinExistence type="predicted"/>
<comment type="caution">
    <text evidence="2">The sequence shown here is derived from an EMBL/GenBank/DDBJ whole genome shotgun (WGS) entry which is preliminary data.</text>
</comment>
<keyword evidence="1" id="KW-0732">Signal</keyword>
<evidence type="ECO:0000256" key="1">
    <source>
        <dbReference type="SAM" id="SignalP"/>
    </source>
</evidence>